<evidence type="ECO:0000256" key="1">
    <source>
        <dbReference type="SAM" id="Phobius"/>
    </source>
</evidence>
<name>A0A1V4J1F1_9CLOT</name>
<organism evidence="2 3">
    <name type="scientific">Clostridium chromiireducens</name>
    <dbReference type="NCBI Taxonomy" id="225345"/>
    <lineage>
        <taxon>Bacteria</taxon>
        <taxon>Bacillati</taxon>
        <taxon>Bacillota</taxon>
        <taxon>Clostridia</taxon>
        <taxon>Eubacteriales</taxon>
        <taxon>Clostridiaceae</taxon>
        <taxon>Clostridium</taxon>
    </lineage>
</organism>
<evidence type="ECO:0000313" key="2">
    <source>
        <dbReference type="EMBL" id="OPJ65920.1"/>
    </source>
</evidence>
<dbReference type="RefSeq" id="WP_079437866.1">
    <property type="nucleotide sequence ID" value="NZ_MZGT01000003.1"/>
</dbReference>
<gene>
    <name evidence="2" type="ORF">CLCHR_02760</name>
</gene>
<sequence>MVNFDLEIKKAQPINIREMELNKHGINDNIKKSIILYNMAIGDIRKGKLELAINDLKKSLSYNKEFSDALKLKGLCHVNMKEYKKGEKIFKKLSKDLIYNELANEYIQSLITQKLIAKNNVIDIDEIKYIPNNDFKKSTSAKRSTGSIVIGLLIIMTIITGAGASRFYSYNIQDFLDRFKGNNNIIDSEEETDKLLDESEGLDKENITYEENKSVPQGIEDSKVEADKNKSNEDIINKLNDTEKAFKDGNYEKAAGILISIKNTNFDSETKMKFDKLWKDLNPNALWSIYNQGNKLYKQKKYSEALPKLIIASEIDPNLYLMPWITYQIGTCYKETNDKVNALIYFKKVKENYPKSNYVSNAEMMINEIGN</sequence>
<keyword evidence="1" id="KW-0812">Transmembrane</keyword>
<dbReference type="STRING" id="225345.CLCHR_02760"/>
<feature type="transmembrane region" description="Helical" evidence="1">
    <location>
        <begin position="146"/>
        <end position="168"/>
    </location>
</feature>
<dbReference type="InterPro" id="IPR019734">
    <property type="entry name" value="TPR_rpt"/>
</dbReference>
<dbReference type="Gene3D" id="1.25.40.10">
    <property type="entry name" value="Tetratricopeptide repeat domain"/>
    <property type="match status" value="2"/>
</dbReference>
<dbReference type="OrthoDB" id="9791784at2"/>
<keyword evidence="1" id="KW-0472">Membrane</keyword>
<accession>A0A1V4J1F1</accession>
<dbReference type="SMART" id="SM00028">
    <property type="entry name" value="TPR"/>
    <property type="match status" value="4"/>
</dbReference>
<dbReference type="SUPFAM" id="SSF48452">
    <property type="entry name" value="TPR-like"/>
    <property type="match status" value="1"/>
</dbReference>
<comment type="caution">
    <text evidence="2">The sequence shown here is derived from an EMBL/GenBank/DDBJ whole genome shotgun (WGS) entry which is preliminary data.</text>
</comment>
<dbReference type="AlphaFoldDB" id="A0A1V4J1F1"/>
<dbReference type="InterPro" id="IPR011990">
    <property type="entry name" value="TPR-like_helical_dom_sf"/>
</dbReference>
<proteinExistence type="predicted"/>
<dbReference type="Proteomes" id="UP000191056">
    <property type="component" value="Unassembled WGS sequence"/>
</dbReference>
<dbReference type="Pfam" id="PF13174">
    <property type="entry name" value="TPR_6"/>
    <property type="match status" value="1"/>
</dbReference>
<protein>
    <submittedName>
        <fullName evidence="2">Tetratricopeptide repeat protein</fullName>
    </submittedName>
</protein>
<reference evidence="2 3" key="1">
    <citation type="submission" date="2017-03" db="EMBL/GenBank/DDBJ databases">
        <title>Genome sequence of Clostridium chromiireducens DSM 23318.</title>
        <authorList>
            <person name="Poehlein A."/>
            <person name="Daniel R."/>
        </authorList>
    </citation>
    <scope>NUCLEOTIDE SEQUENCE [LARGE SCALE GENOMIC DNA]</scope>
    <source>
        <strain evidence="2 3">DSM 23318</strain>
    </source>
</reference>
<keyword evidence="3" id="KW-1185">Reference proteome</keyword>
<keyword evidence="1" id="KW-1133">Transmembrane helix</keyword>
<dbReference type="EMBL" id="MZGT01000003">
    <property type="protein sequence ID" value="OPJ65920.1"/>
    <property type="molecule type" value="Genomic_DNA"/>
</dbReference>
<evidence type="ECO:0000313" key="3">
    <source>
        <dbReference type="Proteomes" id="UP000191056"/>
    </source>
</evidence>